<accession>A0A2I0U0V6</accession>
<evidence type="ECO:0000256" key="1">
    <source>
        <dbReference type="SAM" id="MobiDB-lite"/>
    </source>
</evidence>
<gene>
    <name evidence="2" type="ORF">llap_9995</name>
</gene>
<protein>
    <submittedName>
        <fullName evidence="2">Uncharacterized protein</fullName>
    </submittedName>
</protein>
<feature type="compositionally biased region" description="Basic and acidic residues" evidence="1">
    <location>
        <begin position="81"/>
        <end position="90"/>
    </location>
</feature>
<dbReference type="Proteomes" id="UP000233556">
    <property type="component" value="Unassembled WGS sequence"/>
</dbReference>
<name>A0A2I0U0V6_LIMLA</name>
<sequence length="116" mass="12862">MRRGAMLDLLTNKEGLVGNVMLKGCFGCRDPEIVEFKILRAMRRVQSKLTILDFRIADFGFLRDLLVRSLGSSAQTSASLEHLEMVHKPEPLPANRDSPVPIEKNNALGGPQNDTS</sequence>
<reference evidence="3" key="2">
    <citation type="submission" date="2017-12" db="EMBL/GenBank/DDBJ databases">
        <title>Genome sequence of the Bar-tailed Godwit (Limosa lapponica baueri).</title>
        <authorList>
            <person name="Lima N.C.B."/>
            <person name="Parody-Merino A.M."/>
            <person name="Battley P.F."/>
            <person name="Fidler A.E."/>
            <person name="Prosdocimi F."/>
        </authorList>
    </citation>
    <scope>NUCLEOTIDE SEQUENCE [LARGE SCALE GENOMIC DNA]</scope>
</reference>
<proteinExistence type="predicted"/>
<feature type="region of interest" description="Disordered" evidence="1">
    <location>
        <begin position="81"/>
        <end position="116"/>
    </location>
</feature>
<dbReference type="EMBL" id="KZ506426">
    <property type="protein sequence ID" value="PKU39700.1"/>
    <property type="molecule type" value="Genomic_DNA"/>
</dbReference>
<organism evidence="2 3">
    <name type="scientific">Limosa lapponica baueri</name>
    <dbReference type="NCBI Taxonomy" id="1758121"/>
    <lineage>
        <taxon>Eukaryota</taxon>
        <taxon>Metazoa</taxon>
        <taxon>Chordata</taxon>
        <taxon>Craniata</taxon>
        <taxon>Vertebrata</taxon>
        <taxon>Euteleostomi</taxon>
        <taxon>Archelosauria</taxon>
        <taxon>Archosauria</taxon>
        <taxon>Dinosauria</taxon>
        <taxon>Saurischia</taxon>
        <taxon>Theropoda</taxon>
        <taxon>Coelurosauria</taxon>
        <taxon>Aves</taxon>
        <taxon>Neognathae</taxon>
        <taxon>Neoaves</taxon>
        <taxon>Charadriiformes</taxon>
        <taxon>Scolopacidae</taxon>
        <taxon>Limosa</taxon>
    </lineage>
</organism>
<dbReference type="AlphaFoldDB" id="A0A2I0U0V6"/>
<evidence type="ECO:0000313" key="3">
    <source>
        <dbReference type="Proteomes" id="UP000233556"/>
    </source>
</evidence>
<evidence type="ECO:0000313" key="2">
    <source>
        <dbReference type="EMBL" id="PKU39700.1"/>
    </source>
</evidence>
<reference evidence="3" key="1">
    <citation type="submission" date="2017-11" db="EMBL/GenBank/DDBJ databases">
        <authorList>
            <person name="Lima N.C."/>
            <person name="Parody-Merino A.M."/>
            <person name="Battley P.F."/>
            <person name="Fidler A.E."/>
            <person name="Prosdocimi F."/>
        </authorList>
    </citation>
    <scope>NUCLEOTIDE SEQUENCE [LARGE SCALE GENOMIC DNA]</scope>
</reference>
<keyword evidence="3" id="KW-1185">Reference proteome</keyword>